<reference evidence="2 3" key="1">
    <citation type="submission" date="2021-03" db="EMBL/GenBank/DDBJ databases">
        <title>Genomic Encyclopedia of Type Strains, Phase IV (KMG-IV): sequencing the most valuable type-strain genomes for metagenomic binning, comparative biology and taxonomic classification.</title>
        <authorList>
            <person name="Goeker M."/>
        </authorList>
    </citation>
    <scope>NUCLEOTIDE SEQUENCE [LARGE SCALE GENOMIC DNA]</scope>
    <source>
        <strain evidence="2 3">DSM 26806</strain>
    </source>
</reference>
<dbReference type="Pfam" id="PF07875">
    <property type="entry name" value="Coat_F"/>
    <property type="match status" value="1"/>
</dbReference>
<organism evidence="2 3">
    <name type="scientific">Paenibacillus shirakamiensis</name>
    <dbReference type="NCBI Taxonomy" id="1265935"/>
    <lineage>
        <taxon>Bacteria</taxon>
        <taxon>Bacillati</taxon>
        <taxon>Bacillota</taxon>
        <taxon>Bacilli</taxon>
        <taxon>Bacillales</taxon>
        <taxon>Paenibacillaceae</taxon>
        <taxon>Paenibacillus</taxon>
    </lineage>
</organism>
<proteinExistence type="predicted"/>
<comment type="caution">
    <text evidence="2">The sequence shown here is derived from an EMBL/GenBank/DDBJ whole genome shotgun (WGS) entry which is preliminary data.</text>
</comment>
<feature type="compositionally biased region" description="Low complexity" evidence="1">
    <location>
        <begin position="84"/>
        <end position="101"/>
    </location>
</feature>
<keyword evidence="2" id="KW-0946">Virion</keyword>
<feature type="compositionally biased region" description="Polar residues" evidence="1">
    <location>
        <begin position="102"/>
        <end position="127"/>
    </location>
</feature>
<dbReference type="Proteomes" id="UP001519288">
    <property type="component" value="Unassembled WGS sequence"/>
</dbReference>
<evidence type="ECO:0000313" key="2">
    <source>
        <dbReference type="EMBL" id="MBP2000466.1"/>
    </source>
</evidence>
<feature type="region of interest" description="Disordered" evidence="1">
    <location>
        <begin position="83"/>
        <end position="127"/>
    </location>
</feature>
<dbReference type="RefSeq" id="WP_209860711.1">
    <property type="nucleotide sequence ID" value="NZ_JAGGLD010000002.1"/>
</dbReference>
<name>A0ABS4JFH9_9BACL</name>
<sequence>MNMPNNNALIPEKDILNIILADLRRIAREYSTATTEAGCPDVRQMFTQLTDNTLRLQGELFDIMKQNNMYTAAAPVQKQEVDKQLQQARQTQQEAQQFAQQKTSNLSNYSQPNVPEHQPNSQPTYYN</sequence>
<keyword evidence="2" id="KW-0167">Capsid protein</keyword>
<accession>A0ABS4JFH9</accession>
<evidence type="ECO:0000256" key="1">
    <source>
        <dbReference type="SAM" id="MobiDB-lite"/>
    </source>
</evidence>
<dbReference type="EMBL" id="JAGGLD010000002">
    <property type="protein sequence ID" value="MBP2000466.1"/>
    <property type="molecule type" value="Genomic_DNA"/>
</dbReference>
<evidence type="ECO:0000313" key="3">
    <source>
        <dbReference type="Proteomes" id="UP001519288"/>
    </source>
</evidence>
<dbReference type="Gene3D" id="1.20.1260.10">
    <property type="match status" value="1"/>
</dbReference>
<dbReference type="InterPro" id="IPR012347">
    <property type="entry name" value="Ferritin-like"/>
</dbReference>
<keyword evidence="3" id="KW-1185">Reference proteome</keyword>
<gene>
    <name evidence="2" type="ORF">J2Z69_001497</name>
</gene>
<protein>
    <submittedName>
        <fullName evidence="2">Spore coat protein CotF</fullName>
    </submittedName>
</protein>
<dbReference type="InterPro" id="IPR012851">
    <property type="entry name" value="Spore_coat_CotF-like"/>
</dbReference>